<dbReference type="EMBL" id="KV722368">
    <property type="protein sequence ID" value="OCH92459.1"/>
    <property type="molecule type" value="Genomic_DNA"/>
</dbReference>
<name>A0A8E2B1V4_9APHY</name>
<feature type="region of interest" description="Disordered" evidence="1">
    <location>
        <begin position="188"/>
        <end position="224"/>
    </location>
</feature>
<feature type="compositionally biased region" description="Basic residues" evidence="1">
    <location>
        <begin position="7"/>
        <end position="18"/>
    </location>
</feature>
<evidence type="ECO:0000256" key="1">
    <source>
        <dbReference type="SAM" id="MobiDB-lite"/>
    </source>
</evidence>
<proteinExistence type="predicted"/>
<keyword evidence="3" id="KW-1185">Reference proteome</keyword>
<sequence>MAENGTRRRHRPPRRRAPWARPAALHTPVLPRASSTWLPSTRPPATPRPPTSRCIARPRRWPRRPPAPSRPGSAPSRTRRRAPQAPATSITARHQPGYLPPAATCSRPLPCAPASVPPAWLVPAPFTHTDSPLLPATPLLLFDPRHASLPGNPNGLAAGSRSPVARHLLLLRARARTDMPQIQMLPAHARGDSGARRCTPSWRHPCTSRTYEHTSPRPRARTLT</sequence>
<evidence type="ECO:0000313" key="3">
    <source>
        <dbReference type="Proteomes" id="UP000250043"/>
    </source>
</evidence>
<gene>
    <name evidence="2" type="ORF">OBBRIDRAFT_833375</name>
</gene>
<dbReference type="Proteomes" id="UP000250043">
    <property type="component" value="Unassembled WGS sequence"/>
</dbReference>
<feature type="compositionally biased region" description="Pro residues" evidence="1">
    <location>
        <begin position="41"/>
        <end position="50"/>
    </location>
</feature>
<protein>
    <submittedName>
        <fullName evidence="2">Uncharacterized protein</fullName>
    </submittedName>
</protein>
<reference evidence="2 3" key="1">
    <citation type="submission" date="2016-07" db="EMBL/GenBank/DDBJ databases">
        <title>Draft genome of the white-rot fungus Obba rivulosa 3A-2.</title>
        <authorList>
            <consortium name="DOE Joint Genome Institute"/>
            <person name="Miettinen O."/>
            <person name="Riley R."/>
            <person name="Acob R."/>
            <person name="Barry K."/>
            <person name="Cullen D."/>
            <person name="De Vries R."/>
            <person name="Hainaut M."/>
            <person name="Hatakka A."/>
            <person name="Henrissat B."/>
            <person name="Hilden K."/>
            <person name="Kuo R."/>
            <person name="Labutti K."/>
            <person name="Lipzen A."/>
            <person name="Makela M.R."/>
            <person name="Sandor L."/>
            <person name="Spatafora J.W."/>
            <person name="Grigoriev I.V."/>
            <person name="Hibbett D.S."/>
        </authorList>
    </citation>
    <scope>NUCLEOTIDE SEQUENCE [LARGE SCALE GENOMIC DNA]</scope>
    <source>
        <strain evidence="2 3">3A-2</strain>
    </source>
</reference>
<accession>A0A8E2B1V4</accession>
<dbReference type="AlphaFoldDB" id="A0A8E2B1V4"/>
<evidence type="ECO:0000313" key="2">
    <source>
        <dbReference type="EMBL" id="OCH92459.1"/>
    </source>
</evidence>
<organism evidence="2 3">
    <name type="scientific">Obba rivulosa</name>
    <dbReference type="NCBI Taxonomy" id="1052685"/>
    <lineage>
        <taxon>Eukaryota</taxon>
        <taxon>Fungi</taxon>
        <taxon>Dikarya</taxon>
        <taxon>Basidiomycota</taxon>
        <taxon>Agaricomycotina</taxon>
        <taxon>Agaricomycetes</taxon>
        <taxon>Polyporales</taxon>
        <taxon>Gelatoporiaceae</taxon>
        <taxon>Obba</taxon>
    </lineage>
</organism>
<feature type="region of interest" description="Disordered" evidence="1">
    <location>
        <begin position="1"/>
        <end position="101"/>
    </location>
</feature>